<evidence type="ECO:0000256" key="1">
    <source>
        <dbReference type="SAM" id="Phobius"/>
    </source>
</evidence>
<proteinExistence type="predicted"/>
<organism evidence="2 3">
    <name type="scientific">Vitrella brassicaformis (strain CCMP3155)</name>
    <dbReference type="NCBI Taxonomy" id="1169540"/>
    <lineage>
        <taxon>Eukaryota</taxon>
        <taxon>Sar</taxon>
        <taxon>Alveolata</taxon>
        <taxon>Colpodellida</taxon>
        <taxon>Vitrellaceae</taxon>
        <taxon>Vitrella</taxon>
    </lineage>
</organism>
<dbReference type="Proteomes" id="UP000041254">
    <property type="component" value="Unassembled WGS sequence"/>
</dbReference>
<keyword evidence="1" id="KW-0812">Transmembrane</keyword>
<evidence type="ECO:0000313" key="3">
    <source>
        <dbReference type="Proteomes" id="UP000041254"/>
    </source>
</evidence>
<dbReference type="PhylomeDB" id="A0A0G4G4G2"/>
<feature type="transmembrane region" description="Helical" evidence="1">
    <location>
        <begin position="211"/>
        <end position="233"/>
    </location>
</feature>
<dbReference type="InParanoid" id="A0A0G4G4G2"/>
<keyword evidence="1" id="KW-1133">Transmembrane helix</keyword>
<feature type="transmembrane region" description="Helical" evidence="1">
    <location>
        <begin position="254"/>
        <end position="274"/>
    </location>
</feature>
<evidence type="ECO:0000313" key="2">
    <source>
        <dbReference type="EMBL" id="CEM23143.1"/>
    </source>
</evidence>
<protein>
    <submittedName>
        <fullName evidence="2">Uncharacterized protein</fullName>
    </submittedName>
</protein>
<accession>A0A0G4G4G2</accession>
<dbReference type="VEuPathDB" id="CryptoDB:Vbra_16966"/>
<name>A0A0G4G4G2_VITBC</name>
<keyword evidence="3" id="KW-1185">Reference proteome</keyword>
<feature type="transmembrane region" description="Helical" evidence="1">
    <location>
        <begin position="27"/>
        <end position="46"/>
    </location>
</feature>
<keyword evidence="1" id="KW-0472">Membrane</keyword>
<dbReference type="EMBL" id="CDMY01000562">
    <property type="protein sequence ID" value="CEM23143.1"/>
    <property type="molecule type" value="Genomic_DNA"/>
</dbReference>
<reference evidence="2 3" key="1">
    <citation type="submission" date="2014-11" db="EMBL/GenBank/DDBJ databases">
        <authorList>
            <person name="Zhu J."/>
            <person name="Qi W."/>
            <person name="Song R."/>
        </authorList>
    </citation>
    <scope>NUCLEOTIDE SEQUENCE [LARGE SCALE GENOMIC DNA]</scope>
</reference>
<dbReference type="AlphaFoldDB" id="A0A0G4G4G2"/>
<feature type="transmembrane region" description="Helical" evidence="1">
    <location>
        <begin position="171"/>
        <end position="191"/>
    </location>
</feature>
<feature type="transmembrane region" description="Helical" evidence="1">
    <location>
        <begin position="58"/>
        <end position="78"/>
    </location>
</feature>
<gene>
    <name evidence="2" type="ORF">Vbra_16966</name>
</gene>
<sequence>MKRKQDYALKLATNKLLRSIREGPPTYGAPLISLAVLPYLIVSRLLQAKMVNFSSKVINSIFIVAYDLVTDLFLPYGFKRFVLYGRCTKAPDEAGDNVRTDMTDTINRQSETGLSSFRRQSTVTTVSSSIGSINEKIRRSASTFRDVVSVTSAFASLELTPRYIRQLTEQMHMYSLMESTVLVAANFLVMVGRQVLPAGPSLSIFLNDLGALMVLVLIEAAAEAFLFVVMIRWHNLPLTRSEGERGVLWNRTLVCLWANIHVCLSMLVFFYIFVTKVVNPDKWAGVNVDPHDFCPHFSFVRE</sequence>